<dbReference type="SUPFAM" id="SSF50998">
    <property type="entry name" value="Quinoprotein alcohol dehydrogenase-like"/>
    <property type="match status" value="1"/>
</dbReference>
<dbReference type="AlphaFoldDB" id="A0A1M5ZND3"/>
<accession>A0A1M5ZND3</accession>
<reference evidence="2 5" key="3">
    <citation type="submission" date="2018-07" db="EMBL/GenBank/DDBJ databases">
        <title>Leeuwenhoekiella genomics.</title>
        <authorList>
            <person name="Tahon G."/>
            <person name="Willems A."/>
        </authorList>
    </citation>
    <scope>NUCLEOTIDE SEQUENCE [LARGE SCALE GENOMIC DNA]</scope>
    <source>
        <strain evidence="2 5">LMG 24856</strain>
    </source>
</reference>
<dbReference type="PANTHER" id="PTHR34512">
    <property type="entry name" value="CELL SURFACE PROTEIN"/>
    <property type="match status" value="1"/>
</dbReference>
<dbReference type="InterPro" id="IPR015943">
    <property type="entry name" value="WD40/YVTN_repeat-like_dom_sf"/>
</dbReference>
<evidence type="ECO:0000313" key="3">
    <source>
        <dbReference type="EMBL" id="SHI25807.1"/>
    </source>
</evidence>
<dbReference type="RefSeq" id="WP_072984961.1">
    <property type="nucleotide sequence ID" value="NZ_FQXT01000007.1"/>
</dbReference>
<feature type="signal peptide" evidence="1">
    <location>
        <begin position="1"/>
        <end position="25"/>
    </location>
</feature>
<sequence length="636" mass="69660">MKLKLHHLKNALLLFFVTAVTWAQKAEAPDYTYDVGAGINDMTLTLGGTLVVCTNDGLVGIKPGSNELVFNFTDYGSVKPEEVHYIPNSPYLMVDQNGVGGIKALSGFSSKKAVIDYISGEVIFSTEKNDWKTIQTADVIMPESKLVISGFQKGGGQAESVTPKIAVYDLVTGELDYSFFLVKPGKTTMKFFAVSGTPLLLKDKLLVPTTQGIYAKTKTGETLWENKVKGVDWMVTNEDESDIYAIEMNDAKTNTQVYKIGTNGAEIWKDAPKVQGVVSNFQILPQGLIVVSDKDTSGKSILAGRSESKINFLSASTGEDLWDKAPKTKGFVQHFYVMDDGVLFGIHEGGINKVSFDGTPLFKKPLKTGEDIKLMAETPNGLIYITSEDANIVDLKTGDQVWKKPLKYKSANSVTSAFDAKNNRYLINADDELFAIDAESSEISTLAKVKFEEKENPNTLTVREDGIYLGSDQNMALLDFGGDTQYHTYLKSPGRSTFGKIVGGVTAVATTALTMTSAMTAGANMRSHAVNTNNLRNYNEYGREAKRAQDMFAGMADASFEYLSTRFKATAATENAQFILTKLDDGTGLARVSKANGEIEKEIVLKDKKPEYKVDDYGGVLYYKADNKTIYAYNLN</sequence>
<proteinExistence type="predicted"/>
<dbReference type="Proteomes" id="UP000184240">
    <property type="component" value="Unassembled WGS sequence"/>
</dbReference>
<keyword evidence="5" id="KW-1185">Reference proteome</keyword>
<dbReference type="OrthoDB" id="725093at2"/>
<evidence type="ECO:0000313" key="4">
    <source>
        <dbReference type="Proteomes" id="UP000184240"/>
    </source>
</evidence>
<keyword evidence="1" id="KW-0732">Signal</keyword>
<name>A0A1M5ZND3_9FLAO</name>
<protein>
    <submittedName>
        <fullName evidence="3">PQQ-like domain-containing protein</fullName>
    </submittedName>
    <submittedName>
        <fullName evidence="2">Pyrroloquinoline-quinone binding quinoprotein</fullName>
    </submittedName>
</protein>
<dbReference type="Proteomes" id="UP000290037">
    <property type="component" value="Unassembled WGS sequence"/>
</dbReference>
<dbReference type="Gene3D" id="2.130.10.10">
    <property type="entry name" value="YVTN repeat-like/Quinoprotein amine dehydrogenase"/>
    <property type="match status" value="2"/>
</dbReference>
<dbReference type="EMBL" id="FQXT01000007">
    <property type="protein sequence ID" value="SHI25807.1"/>
    <property type="molecule type" value="Genomic_DNA"/>
</dbReference>
<organism evidence="3 4">
    <name type="scientific">Leeuwenhoekiella palythoae</name>
    <dbReference type="NCBI Taxonomy" id="573501"/>
    <lineage>
        <taxon>Bacteria</taxon>
        <taxon>Pseudomonadati</taxon>
        <taxon>Bacteroidota</taxon>
        <taxon>Flavobacteriia</taxon>
        <taxon>Flavobacteriales</taxon>
        <taxon>Flavobacteriaceae</taxon>
        <taxon>Leeuwenhoekiella</taxon>
    </lineage>
</organism>
<dbReference type="PANTHER" id="PTHR34512:SF30">
    <property type="entry name" value="OUTER MEMBRANE PROTEIN ASSEMBLY FACTOR BAMB"/>
    <property type="match status" value="1"/>
</dbReference>
<feature type="chain" id="PRO_5012183755" evidence="1">
    <location>
        <begin position="26"/>
        <end position="636"/>
    </location>
</feature>
<gene>
    <name evidence="2" type="ORF">DSM01_3085</name>
    <name evidence="3" type="ORF">SAMN04487999_3292</name>
</gene>
<dbReference type="STRING" id="573501.SAMN04487999_3292"/>
<evidence type="ECO:0000256" key="1">
    <source>
        <dbReference type="SAM" id="SignalP"/>
    </source>
</evidence>
<evidence type="ECO:0000313" key="2">
    <source>
        <dbReference type="EMBL" id="RXG27275.1"/>
    </source>
</evidence>
<evidence type="ECO:0000313" key="5">
    <source>
        <dbReference type="Proteomes" id="UP000290037"/>
    </source>
</evidence>
<dbReference type="EMBL" id="QOVN01000008">
    <property type="protein sequence ID" value="RXG27275.1"/>
    <property type="molecule type" value="Genomic_DNA"/>
</dbReference>
<reference evidence="4" key="2">
    <citation type="submission" date="2016-11" db="EMBL/GenBank/DDBJ databases">
        <authorList>
            <person name="Varghese N."/>
            <person name="Submissions S."/>
        </authorList>
    </citation>
    <scope>NUCLEOTIDE SEQUENCE [LARGE SCALE GENOMIC DNA]</scope>
    <source>
        <strain evidence="4">DSM 19859</strain>
    </source>
</reference>
<reference evidence="3" key="1">
    <citation type="submission" date="2016-11" db="EMBL/GenBank/DDBJ databases">
        <authorList>
            <person name="Jaros S."/>
            <person name="Januszkiewicz K."/>
            <person name="Wedrychowicz H."/>
        </authorList>
    </citation>
    <scope>NUCLEOTIDE SEQUENCE [LARGE SCALE GENOMIC DNA]</scope>
    <source>
        <strain evidence="3">DSM 19859</strain>
    </source>
</reference>
<dbReference type="InterPro" id="IPR011047">
    <property type="entry name" value="Quinoprotein_ADH-like_sf"/>
</dbReference>